<accession>A0A0C3QB04</accession>
<gene>
    <name evidence="1" type="ORF">M407DRAFT_28271</name>
</gene>
<protein>
    <submittedName>
        <fullName evidence="1">Uncharacterized protein</fullName>
    </submittedName>
</protein>
<keyword evidence="2" id="KW-1185">Reference proteome</keyword>
<evidence type="ECO:0000313" key="2">
    <source>
        <dbReference type="Proteomes" id="UP000054248"/>
    </source>
</evidence>
<name>A0A0C3QB04_9AGAM</name>
<dbReference type="AlphaFoldDB" id="A0A0C3QB04"/>
<reference evidence="1 2" key="1">
    <citation type="submission" date="2014-04" db="EMBL/GenBank/DDBJ databases">
        <authorList>
            <consortium name="DOE Joint Genome Institute"/>
            <person name="Kuo A."/>
            <person name="Girlanda M."/>
            <person name="Perotto S."/>
            <person name="Kohler A."/>
            <person name="Nagy L.G."/>
            <person name="Floudas D."/>
            <person name="Copeland A."/>
            <person name="Barry K.W."/>
            <person name="Cichocki N."/>
            <person name="Veneault-Fourrey C."/>
            <person name="LaButti K."/>
            <person name="Lindquist E.A."/>
            <person name="Lipzen A."/>
            <person name="Lundell T."/>
            <person name="Morin E."/>
            <person name="Murat C."/>
            <person name="Sun H."/>
            <person name="Tunlid A."/>
            <person name="Henrissat B."/>
            <person name="Grigoriev I.V."/>
            <person name="Hibbett D.S."/>
            <person name="Martin F."/>
            <person name="Nordberg H.P."/>
            <person name="Cantor M.N."/>
            <person name="Hua S.X."/>
        </authorList>
    </citation>
    <scope>NUCLEOTIDE SEQUENCE [LARGE SCALE GENOMIC DNA]</scope>
    <source>
        <strain evidence="1 2">MUT 4182</strain>
    </source>
</reference>
<sequence length="161" mass="17987">MQTLRMNPGARNLQQLADQVFIDVLWKTNDDECPAKTALLELQKSIDNLQADPVAASNELGLQESLQSTISKVFHLQQSYQDAIRGWKESVQVSAQMKRRVEWLLTELTNYGDSGHEIMHRYQQALDSSDSHSTGLSLAARESSLTITTLDPQFTGPGPML</sequence>
<dbReference type="EMBL" id="KN823116">
    <property type="protein sequence ID" value="KIO22181.1"/>
    <property type="molecule type" value="Genomic_DNA"/>
</dbReference>
<dbReference type="HOGENOM" id="CLU_1644960_0_0_1"/>
<dbReference type="Proteomes" id="UP000054248">
    <property type="component" value="Unassembled WGS sequence"/>
</dbReference>
<organism evidence="1 2">
    <name type="scientific">Tulasnella calospora MUT 4182</name>
    <dbReference type="NCBI Taxonomy" id="1051891"/>
    <lineage>
        <taxon>Eukaryota</taxon>
        <taxon>Fungi</taxon>
        <taxon>Dikarya</taxon>
        <taxon>Basidiomycota</taxon>
        <taxon>Agaricomycotina</taxon>
        <taxon>Agaricomycetes</taxon>
        <taxon>Cantharellales</taxon>
        <taxon>Tulasnellaceae</taxon>
        <taxon>Tulasnella</taxon>
    </lineage>
</organism>
<reference evidence="2" key="2">
    <citation type="submission" date="2015-01" db="EMBL/GenBank/DDBJ databases">
        <title>Evolutionary Origins and Diversification of the Mycorrhizal Mutualists.</title>
        <authorList>
            <consortium name="DOE Joint Genome Institute"/>
            <consortium name="Mycorrhizal Genomics Consortium"/>
            <person name="Kohler A."/>
            <person name="Kuo A."/>
            <person name="Nagy L.G."/>
            <person name="Floudas D."/>
            <person name="Copeland A."/>
            <person name="Barry K.W."/>
            <person name="Cichocki N."/>
            <person name="Veneault-Fourrey C."/>
            <person name="LaButti K."/>
            <person name="Lindquist E.A."/>
            <person name="Lipzen A."/>
            <person name="Lundell T."/>
            <person name="Morin E."/>
            <person name="Murat C."/>
            <person name="Riley R."/>
            <person name="Ohm R."/>
            <person name="Sun H."/>
            <person name="Tunlid A."/>
            <person name="Henrissat B."/>
            <person name="Grigoriev I.V."/>
            <person name="Hibbett D.S."/>
            <person name="Martin F."/>
        </authorList>
    </citation>
    <scope>NUCLEOTIDE SEQUENCE [LARGE SCALE GENOMIC DNA]</scope>
    <source>
        <strain evidence="2">MUT 4182</strain>
    </source>
</reference>
<proteinExistence type="predicted"/>
<evidence type="ECO:0000313" key="1">
    <source>
        <dbReference type="EMBL" id="KIO22181.1"/>
    </source>
</evidence>